<accession>A0A8T1TJG0</accession>
<protein>
    <submittedName>
        <fullName evidence="1">Uncharacterized protein</fullName>
    </submittedName>
</protein>
<proteinExistence type="predicted"/>
<sequence>MITLQLNRTSVHGFKKLNLPYALSWWPFSGQNPATIKSFLRGSQRDRHWASSGIFSC</sequence>
<gene>
    <name evidence="1" type="ORF">JG687_00019664</name>
</gene>
<evidence type="ECO:0000313" key="1">
    <source>
        <dbReference type="EMBL" id="KAG6941419.1"/>
    </source>
</evidence>
<dbReference type="EMBL" id="JAENGZ010003566">
    <property type="protein sequence ID" value="KAG6941419.1"/>
    <property type="molecule type" value="Genomic_DNA"/>
</dbReference>
<reference evidence="1" key="1">
    <citation type="submission" date="2021-01" db="EMBL/GenBank/DDBJ databases">
        <title>Phytophthora aleatoria, a newly-described species from Pinus radiata is distinct from Phytophthora cactorum isolates based on comparative genomics.</title>
        <authorList>
            <person name="Mcdougal R."/>
            <person name="Panda P."/>
            <person name="Williams N."/>
            <person name="Studholme D.J."/>
        </authorList>
    </citation>
    <scope>NUCLEOTIDE SEQUENCE</scope>
    <source>
        <strain evidence="1">NZFS 3830</strain>
    </source>
</reference>
<comment type="caution">
    <text evidence="1">The sequence shown here is derived from an EMBL/GenBank/DDBJ whole genome shotgun (WGS) entry which is preliminary data.</text>
</comment>
<dbReference type="AlphaFoldDB" id="A0A8T1TJG0"/>
<evidence type="ECO:0000313" key="2">
    <source>
        <dbReference type="Proteomes" id="UP000688947"/>
    </source>
</evidence>
<organism evidence="1 2">
    <name type="scientific">Phytophthora cactorum</name>
    <dbReference type="NCBI Taxonomy" id="29920"/>
    <lineage>
        <taxon>Eukaryota</taxon>
        <taxon>Sar</taxon>
        <taxon>Stramenopiles</taxon>
        <taxon>Oomycota</taxon>
        <taxon>Peronosporomycetes</taxon>
        <taxon>Peronosporales</taxon>
        <taxon>Peronosporaceae</taxon>
        <taxon>Phytophthora</taxon>
    </lineage>
</organism>
<dbReference type="Proteomes" id="UP000688947">
    <property type="component" value="Unassembled WGS sequence"/>
</dbReference>
<name>A0A8T1TJG0_9STRA</name>